<dbReference type="AlphaFoldDB" id="A0A9Q0F226"/>
<evidence type="ECO:0000313" key="3">
    <source>
        <dbReference type="Proteomes" id="UP001141552"/>
    </source>
</evidence>
<comment type="caution">
    <text evidence="2">The sequence shown here is derived from an EMBL/GenBank/DDBJ whole genome shotgun (WGS) entry which is preliminary data.</text>
</comment>
<proteinExistence type="predicted"/>
<sequence>MPIFLNFADCLIVVLNVVKGVGGQNPTKSINFHCRGLVDTIRHWYIHCYPVIITRGGPLNVIWPSLESDQNFSCISPRTCQP</sequence>
<feature type="non-terminal residue" evidence="2">
    <location>
        <position position="82"/>
    </location>
</feature>
<evidence type="ECO:0008006" key="4">
    <source>
        <dbReference type="Google" id="ProtNLM"/>
    </source>
</evidence>
<feature type="chain" id="PRO_5040141173" description="Secreted protein" evidence="1">
    <location>
        <begin position="24"/>
        <end position="82"/>
    </location>
</feature>
<reference evidence="2" key="2">
    <citation type="journal article" date="2023" name="Plants (Basel)">
        <title>Annotation of the Turnera subulata (Passifloraceae) Draft Genome Reveals the S-Locus Evolved after the Divergence of Turneroideae from Passifloroideae in a Stepwise Manner.</title>
        <authorList>
            <person name="Henning P.M."/>
            <person name="Roalson E.H."/>
            <person name="Mir W."/>
            <person name="McCubbin A.G."/>
            <person name="Shore J.S."/>
        </authorList>
    </citation>
    <scope>NUCLEOTIDE SEQUENCE</scope>
    <source>
        <strain evidence="2">F60SS</strain>
    </source>
</reference>
<feature type="signal peptide" evidence="1">
    <location>
        <begin position="1"/>
        <end position="23"/>
    </location>
</feature>
<keyword evidence="1" id="KW-0732">Signal</keyword>
<accession>A0A9Q0F226</accession>
<protein>
    <recommendedName>
        <fullName evidence="4">Secreted protein</fullName>
    </recommendedName>
</protein>
<evidence type="ECO:0000256" key="1">
    <source>
        <dbReference type="SAM" id="SignalP"/>
    </source>
</evidence>
<keyword evidence="3" id="KW-1185">Reference proteome</keyword>
<reference evidence="2" key="1">
    <citation type="submission" date="2022-02" db="EMBL/GenBank/DDBJ databases">
        <authorList>
            <person name="Henning P.M."/>
            <person name="McCubbin A.G."/>
            <person name="Shore J.S."/>
        </authorList>
    </citation>
    <scope>NUCLEOTIDE SEQUENCE</scope>
    <source>
        <strain evidence="2">F60SS</strain>
        <tissue evidence="2">Leaves</tissue>
    </source>
</reference>
<organism evidence="2 3">
    <name type="scientific">Turnera subulata</name>
    <dbReference type="NCBI Taxonomy" id="218843"/>
    <lineage>
        <taxon>Eukaryota</taxon>
        <taxon>Viridiplantae</taxon>
        <taxon>Streptophyta</taxon>
        <taxon>Embryophyta</taxon>
        <taxon>Tracheophyta</taxon>
        <taxon>Spermatophyta</taxon>
        <taxon>Magnoliopsida</taxon>
        <taxon>eudicotyledons</taxon>
        <taxon>Gunneridae</taxon>
        <taxon>Pentapetalae</taxon>
        <taxon>rosids</taxon>
        <taxon>fabids</taxon>
        <taxon>Malpighiales</taxon>
        <taxon>Passifloraceae</taxon>
        <taxon>Turnera</taxon>
    </lineage>
</organism>
<evidence type="ECO:0000313" key="2">
    <source>
        <dbReference type="EMBL" id="KAJ4823571.1"/>
    </source>
</evidence>
<gene>
    <name evidence="2" type="ORF">Tsubulata_029687</name>
</gene>
<dbReference type="Proteomes" id="UP001141552">
    <property type="component" value="Unassembled WGS sequence"/>
</dbReference>
<name>A0A9Q0F226_9ROSI</name>
<dbReference type="EMBL" id="JAKUCV010007418">
    <property type="protein sequence ID" value="KAJ4823571.1"/>
    <property type="molecule type" value="Genomic_DNA"/>
</dbReference>